<evidence type="ECO:0000313" key="3">
    <source>
        <dbReference type="EMBL" id="MCU6697711.1"/>
    </source>
</evidence>
<accession>A0ABT2RZE8</accession>
<comment type="caution">
    <text evidence="3">The sequence shown here is derived from an EMBL/GenBank/DDBJ whole genome shotgun (WGS) entry which is preliminary data.</text>
</comment>
<name>A0ABT2RZE8_9FIRM</name>
<keyword evidence="1" id="KW-0378">Hydrolase</keyword>
<evidence type="ECO:0000256" key="2">
    <source>
        <dbReference type="RuleBase" id="RU003690"/>
    </source>
</evidence>
<proteinExistence type="inferred from homology"/>
<dbReference type="PRINTS" id="PR00131">
    <property type="entry name" value="GLHYDRLASE1"/>
</dbReference>
<dbReference type="EMBL" id="JAOQKC010000018">
    <property type="protein sequence ID" value="MCU6697711.1"/>
    <property type="molecule type" value="Genomic_DNA"/>
</dbReference>
<evidence type="ECO:0000313" key="4">
    <source>
        <dbReference type="Proteomes" id="UP001652461"/>
    </source>
</evidence>
<dbReference type="RefSeq" id="WP_158364340.1">
    <property type="nucleotide sequence ID" value="NZ_JAOQKC010000018.1"/>
</dbReference>
<dbReference type="InterPro" id="IPR017853">
    <property type="entry name" value="GH"/>
</dbReference>
<keyword evidence="1" id="KW-0326">Glycosidase</keyword>
<dbReference type="Proteomes" id="UP001652461">
    <property type="component" value="Unassembled WGS sequence"/>
</dbReference>
<dbReference type="InterPro" id="IPR001360">
    <property type="entry name" value="Glyco_hydro_1"/>
</dbReference>
<dbReference type="InterPro" id="IPR033132">
    <property type="entry name" value="GH_1_N_CS"/>
</dbReference>
<comment type="similarity">
    <text evidence="2">Belongs to the glycosyl hydrolase 1 family.</text>
</comment>
<evidence type="ECO:0000256" key="1">
    <source>
        <dbReference type="ARBA" id="ARBA00023295"/>
    </source>
</evidence>
<dbReference type="SUPFAM" id="SSF51445">
    <property type="entry name" value="(Trans)glycosidases"/>
    <property type="match status" value="1"/>
</dbReference>
<sequence length="478" mass="55148">MSGFPADFLWGGAVAANQVEGGVREGGKGLSTADIFPLSEREKGGCFDRTWDQILEAAEDRNDSGYPKRRGIDFYHRYREDIALFHEMGFKSFRFSMSWSRIFPNGDDEQPNAEGIKFYHDVVDELKKYGIEPIVTLSHFEMPLNLTLKYNGWTDRRVISFFEKFAAVLFEEFHNDIRYWITFNEIDATIHIPLTGAGIVKEHTENLEQSCYQALHHQFVASALVTKLAHEKYPELKIGCMTTKNLKYPATCKPEDCIQWLQETEVDAFYTDVQVFGEYSYTVRKLWERKQIEIQEEPEDARILKENTVDFVSFSYYASLVTSAEGAKKEKASANLLVGEKNPYLKQTPWGWQIDPVGLRFALNQMYSRYKLPLFVAENGLGTLDVLEDGRIHDSYRIEYIREHIHQMELAIEDGVLVLGYTYWGCIDCISASTSEMSKRYGFIYVDQDDQGNGTLKRIRKDSFNWYKNVIASNGEIL</sequence>
<organism evidence="3 4">
    <name type="scientific">Laedolimicola ammoniilytica</name>
    <dbReference type="NCBI Taxonomy" id="2981771"/>
    <lineage>
        <taxon>Bacteria</taxon>
        <taxon>Bacillati</taxon>
        <taxon>Bacillota</taxon>
        <taxon>Clostridia</taxon>
        <taxon>Lachnospirales</taxon>
        <taxon>Lachnospiraceae</taxon>
        <taxon>Laedolimicola</taxon>
    </lineage>
</organism>
<dbReference type="Gene3D" id="3.20.20.80">
    <property type="entry name" value="Glycosidases"/>
    <property type="match status" value="1"/>
</dbReference>
<dbReference type="PANTHER" id="PTHR10353:SF122">
    <property type="entry name" value="6-PHOSPHO-BETA-GLUCOSIDASE ASCB-RELATED"/>
    <property type="match status" value="1"/>
</dbReference>
<gene>
    <name evidence="3" type="ORF">OCV63_12525</name>
</gene>
<dbReference type="PROSITE" id="PS00653">
    <property type="entry name" value="GLYCOSYL_HYDROL_F1_2"/>
    <property type="match status" value="1"/>
</dbReference>
<dbReference type="Pfam" id="PF00232">
    <property type="entry name" value="Glyco_hydro_1"/>
    <property type="match status" value="1"/>
</dbReference>
<protein>
    <submittedName>
        <fullName evidence="3">Family 1 glycosylhydrolase</fullName>
    </submittedName>
</protein>
<keyword evidence="4" id="KW-1185">Reference proteome</keyword>
<dbReference type="PANTHER" id="PTHR10353">
    <property type="entry name" value="GLYCOSYL HYDROLASE"/>
    <property type="match status" value="1"/>
</dbReference>
<reference evidence="3 4" key="1">
    <citation type="journal article" date="2021" name="ISME Commun">
        <title>Automated analysis of genomic sequences facilitates high-throughput and comprehensive description of bacteria.</title>
        <authorList>
            <person name="Hitch T.C.A."/>
        </authorList>
    </citation>
    <scope>NUCLEOTIDE SEQUENCE [LARGE SCALE GENOMIC DNA]</scope>
    <source>
        <strain evidence="3 4">Sanger_04</strain>
    </source>
</reference>